<dbReference type="Gene3D" id="3.90.730.10">
    <property type="entry name" value="Ribonuclease T2-like"/>
    <property type="match status" value="1"/>
</dbReference>
<evidence type="ECO:0000256" key="6">
    <source>
        <dbReference type="SAM" id="SignalP"/>
    </source>
</evidence>
<dbReference type="AlphaFoldDB" id="A0A9N7MQX2"/>
<comment type="similarity">
    <text evidence="1 4">Belongs to the RNase T2 family.</text>
</comment>
<dbReference type="Proteomes" id="UP001153555">
    <property type="component" value="Unassembled WGS sequence"/>
</dbReference>
<dbReference type="PANTHER" id="PTHR11240">
    <property type="entry name" value="RIBONUCLEASE T2"/>
    <property type="match status" value="1"/>
</dbReference>
<feature type="coiled-coil region" evidence="5">
    <location>
        <begin position="623"/>
        <end position="736"/>
    </location>
</feature>
<evidence type="ECO:0000313" key="8">
    <source>
        <dbReference type="Proteomes" id="UP001153555"/>
    </source>
</evidence>
<evidence type="ECO:0000256" key="3">
    <source>
        <dbReference type="ARBA" id="ARBA00022801"/>
    </source>
</evidence>
<evidence type="ECO:0000256" key="2">
    <source>
        <dbReference type="ARBA" id="ARBA00022759"/>
    </source>
</evidence>
<dbReference type="PROSITE" id="PS00530">
    <property type="entry name" value="RNASE_T2_1"/>
    <property type="match status" value="1"/>
</dbReference>
<comment type="caution">
    <text evidence="7">The sequence shown here is derived from an EMBL/GenBank/DDBJ whole genome shotgun (WGS) entry which is preliminary data.</text>
</comment>
<dbReference type="GO" id="GO:0003723">
    <property type="term" value="F:RNA binding"/>
    <property type="evidence" value="ECO:0007669"/>
    <property type="project" value="InterPro"/>
</dbReference>
<sequence>MVFPLVVLLLSLSAVVAEPRLYSAISIGESAVDTGYGSCPAFPSERAFAVADPDAPPADYILPLRFPFVAEPRPYSAFSIGESVGFTGYGSCPAFPSERAVAVADANAPPPDYSLLLTFPSVESSTCPVATNLLAAVFSDISSGFEVCTAVEASAGGKLMPKLPPVPNAAKCAAVGLGIAVGQYVLNKHTRATIQSHWMLVIHWPPTCCASRSDCFIPIPERFTIHGLWPINQKGDTMSPNKPFNAVSQLNGGDIIDWGTLRLTERRLDREWPNLVGSDDFFWNWEWTRHGYFLGLSALDYFRKALDYKSAVDAMSGGSMEKFLAKRRDTWCPGNLARKNLKELSPVVEEHLSEVKSARTDQRAVGPLLPFEELVKEESTNECSKQDEDCKRSALEDPSLPDPHALLHVTRERWLCRARIMSDIQIDQLMRKLEVADQKCKECAAQNTDSLTHKDGKGCLRDSDAILVINQLQEKIVLEMEKCSSQKQLKSVVDLATEQTISAQEKYEKVHRFNIYMSFCSEFFSRNLLSLTIFHEESNWLISLLTEAEEIKLEFEKSRHIIWSLSSVVEELRSFLSLTPDLIHDLRPSVSQSLARYHNEAQSCLRNKVSELEDEKLVLINQASDLHSRIEELNSEVRESRNAFMELNEKQEAEKTELQCQLQMLQMEISFLSTCALAKEKENIKKELEKAKSKLKDTEFKLKNAVQEKTKLEGEKACAERERKKVQCQKARLRLSVT</sequence>
<dbReference type="EMBL" id="CACSLK010011299">
    <property type="protein sequence ID" value="CAA0812882.1"/>
    <property type="molecule type" value="Genomic_DNA"/>
</dbReference>
<dbReference type="InterPro" id="IPR001568">
    <property type="entry name" value="RNase_T2-like"/>
</dbReference>
<dbReference type="InterPro" id="IPR018188">
    <property type="entry name" value="RNase_T2_His_AS_1"/>
</dbReference>
<dbReference type="GO" id="GO:0006401">
    <property type="term" value="P:RNA catabolic process"/>
    <property type="evidence" value="ECO:0007669"/>
    <property type="project" value="TreeGrafter"/>
</dbReference>
<keyword evidence="3 7" id="KW-0378">Hydrolase</keyword>
<dbReference type="GO" id="GO:0016787">
    <property type="term" value="F:hydrolase activity"/>
    <property type="evidence" value="ECO:0007669"/>
    <property type="project" value="UniProtKB-KW"/>
</dbReference>
<gene>
    <name evidence="7" type="ORF">SHERM_13441</name>
</gene>
<dbReference type="GO" id="GO:0033897">
    <property type="term" value="F:ribonuclease T2 activity"/>
    <property type="evidence" value="ECO:0007669"/>
    <property type="project" value="InterPro"/>
</dbReference>
<keyword evidence="6" id="KW-0732">Signal</keyword>
<dbReference type="GO" id="GO:0005576">
    <property type="term" value="C:extracellular region"/>
    <property type="evidence" value="ECO:0007669"/>
    <property type="project" value="TreeGrafter"/>
</dbReference>
<evidence type="ECO:0000256" key="4">
    <source>
        <dbReference type="RuleBase" id="RU004328"/>
    </source>
</evidence>
<accession>A0A9N7MQX2</accession>
<organism evidence="7 8">
    <name type="scientific">Striga hermonthica</name>
    <name type="common">Purple witchweed</name>
    <name type="synonym">Buchnera hermonthica</name>
    <dbReference type="NCBI Taxonomy" id="68872"/>
    <lineage>
        <taxon>Eukaryota</taxon>
        <taxon>Viridiplantae</taxon>
        <taxon>Streptophyta</taxon>
        <taxon>Embryophyta</taxon>
        <taxon>Tracheophyta</taxon>
        <taxon>Spermatophyta</taxon>
        <taxon>Magnoliopsida</taxon>
        <taxon>eudicotyledons</taxon>
        <taxon>Gunneridae</taxon>
        <taxon>Pentapetalae</taxon>
        <taxon>asterids</taxon>
        <taxon>lamiids</taxon>
        <taxon>Lamiales</taxon>
        <taxon>Orobanchaceae</taxon>
        <taxon>Buchnereae</taxon>
        <taxon>Striga</taxon>
    </lineage>
</organism>
<feature type="signal peptide" evidence="6">
    <location>
        <begin position="1"/>
        <end position="17"/>
    </location>
</feature>
<protein>
    <submittedName>
        <fullName evidence="7">P-loop containing nucleoside triphosphate hydrolases superfamily protein</fullName>
    </submittedName>
</protein>
<dbReference type="SUPFAM" id="SSF55895">
    <property type="entry name" value="Ribonuclease Rh-like"/>
    <property type="match status" value="1"/>
</dbReference>
<evidence type="ECO:0000256" key="5">
    <source>
        <dbReference type="SAM" id="Coils"/>
    </source>
</evidence>
<proteinExistence type="inferred from homology"/>
<keyword evidence="8" id="KW-1185">Reference proteome</keyword>
<dbReference type="InterPro" id="IPR036430">
    <property type="entry name" value="RNase_T2-like_sf"/>
</dbReference>
<keyword evidence="5" id="KW-0175">Coiled coil</keyword>
<evidence type="ECO:0000313" key="7">
    <source>
        <dbReference type="EMBL" id="CAA0812882.1"/>
    </source>
</evidence>
<dbReference type="PANTHER" id="PTHR11240:SF22">
    <property type="entry name" value="RIBONUCLEASE T2"/>
    <property type="match status" value="1"/>
</dbReference>
<evidence type="ECO:0000256" key="1">
    <source>
        <dbReference type="ARBA" id="ARBA00007469"/>
    </source>
</evidence>
<keyword evidence="2" id="KW-0540">Nuclease</keyword>
<feature type="chain" id="PRO_5040154110" evidence="6">
    <location>
        <begin position="18"/>
        <end position="738"/>
    </location>
</feature>
<reference evidence="7" key="1">
    <citation type="submission" date="2019-12" db="EMBL/GenBank/DDBJ databases">
        <authorList>
            <person name="Scholes J."/>
        </authorList>
    </citation>
    <scope>NUCLEOTIDE SEQUENCE</scope>
</reference>
<keyword evidence="2" id="KW-0255">Endonuclease</keyword>
<dbReference type="Pfam" id="PF00445">
    <property type="entry name" value="Ribonuclease_T2"/>
    <property type="match status" value="1"/>
</dbReference>
<name>A0A9N7MQX2_STRHE</name>
<dbReference type="OrthoDB" id="1750029at2759"/>